<dbReference type="Proteomes" id="UP000296049">
    <property type="component" value="Unassembled WGS sequence"/>
</dbReference>
<feature type="non-terminal residue" evidence="2">
    <location>
        <position position="1"/>
    </location>
</feature>
<name>R0LRH3_ANAPL</name>
<proteinExistence type="predicted"/>
<reference evidence="3" key="1">
    <citation type="journal article" date="2013" name="Nat. Genet.">
        <title>The duck genome and transcriptome provide insight into an avian influenza virus reservoir species.</title>
        <authorList>
            <person name="Huang Y."/>
            <person name="Li Y."/>
            <person name="Burt D.W."/>
            <person name="Chen H."/>
            <person name="Zhang Y."/>
            <person name="Qian W."/>
            <person name="Kim H."/>
            <person name="Gan S."/>
            <person name="Zhao Y."/>
            <person name="Li J."/>
            <person name="Yi K."/>
            <person name="Feng H."/>
            <person name="Zhu P."/>
            <person name="Li B."/>
            <person name="Liu Q."/>
            <person name="Fairley S."/>
            <person name="Magor K.E."/>
            <person name="Du Z."/>
            <person name="Hu X."/>
            <person name="Goodman L."/>
            <person name="Tafer H."/>
            <person name="Vignal A."/>
            <person name="Lee T."/>
            <person name="Kim K.W."/>
            <person name="Sheng Z."/>
            <person name="An Y."/>
            <person name="Searle S."/>
            <person name="Herrero J."/>
            <person name="Groenen M.A."/>
            <person name="Crooijmans R.P."/>
            <person name="Faraut T."/>
            <person name="Cai Q."/>
            <person name="Webster R.G."/>
            <person name="Aldridge J.R."/>
            <person name="Warren W.C."/>
            <person name="Bartschat S."/>
            <person name="Kehr S."/>
            <person name="Marz M."/>
            <person name="Stadler P.F."/>
            <person name="Smith J."/>
            <person name="Kraus R.H."/>
            <person name="Zhao Y."/>
            <person name="Ren L."/>
            <person name="Fei J."/>
            <person name="Morisson M."/>
            <person name="Kaiser P."/>
            <person name="Griffin D.K."/>
            <person name="Rao M."/>
            <person name="Pitel F."/>
            <person name="Wang J."/>
            <person name="Li N."/>
        </authorList>
    </citation>
    <scope>NUCLEOTIDE SEQUENCE [LARGE SCALE GENOMIC DNA]</scope>
</reference>
<feature type="domain" description="LRAT" evidence="1">
    <location>
        <begin position="11"/>
        <end position="109"/>
    </location>
</feature>
<evidence type="ECO:0000313" key="2">
    <source>
        <dbReference type="EMBL" id="EOB03018.1"/>
    </source>
</evidence>
<dbReference type="PROSITE" id="PS51934">
    <property type="entry name" value="LRAT"/>
    <property type="match status" value="1"/>
</dbReference>
<dbReference type="Gene3D" id="3.90.1720.10">
    <property type="entry name" value="endopeptidase domain like (from Nostoc punctiforme)"/>
    <property type="match status" value="1"/>
</dbReference>
<feature type="non-terminal residue" evidence="2">
    <location>
        <position position="109"/>
    </location>
</feature>
<dbReference type="InterPro" id="IPR007053">
    <property type="entry name" value="LRAT_dom"/>
</dbReference>
<dbReference type="AlphaFoldDB" id="R0LRH3"/>
<protein>
    <recommendedName>
        <fullName evidence="1">LRAT domain-containing protein</fullName>
    </recommendedName>
</protein>
<dbReference type="Pfam" id="PF04970">
    <property type="entry name" value="LRAT"/>
    <property type="match status" value="1"/>
</dbReference>
<keyword evidence="3" id="KW-1185">Reference proteome</keyword>
<evidence type="ECO:0000259" key="1">
    <source>
        <dbReference type="PROSITE" id="PS51934"/>
    </source>
</evidence>
<evidence type="ECO:0000313" key="3">
    <source>
        <dbReference type="Proteomes" id="UP000296049"/>
    </source>
</evidence>
<organism evidence="2 3">
    <name type="scientific">Anas platyrhynchos</name>
    <name type="common">Mallard</name>
    <name type="synonym">Anas boschas</name>
    <dbReference type="NCBI Taxonomy" id="8839"/>
    <lineage>
        <taxon>Eukaryota</taxon>
        <taxon>Metazoa</taxon>
        <taxon>Chordata</taxon>
        <taxon>Craniata</taxon>
        <taxon>Vertebrata</taxon>
        <taxon>Euteleostomi</taxon>
        <taxon>Archelosauria</taxon>
        <taxon>Archosauria</taxon>
        <taxon>Dinosauria</taxon>
        <taxon>Saurischia</taxon>
        <taxon>Theropoda</taxon>
        <taxon>Coelurosauria</taxon>
        <taxon>Aves</taxon>
        <taxon>Neognathae</taxon>
        <taxon>Galloanserae</taxon>
        <taxon>Anseriformes</taxon>
        <taxon>Anatidae</taxon>
        <taxon>Anatinae</taxon>
        <taxon>Anas</taxon>
    </lineage>
</organism>
<sequence>GDVLLFPLRNKHAYVPGIFKHAAVYCGDEEIIHFQNTNDHANGGQICKEGLHATLKKRGKCQTYRKKAGVDLDAFQKKVRKVMNSTAQYSLTGNNCIHFALYLLGLSDF</sequence>
<gene>
    <name evidence="2" type="ORF">Anapl_01729</name>
</gene>
<accession>R0LRH3</accession>
<dbReference type="EMBL" id="KB742899">
    <property type="protein sequence ID" value="EOB03018.1"/>
    <property type="molecule type" value="Genomic_DNA"/>
</dbReference>